<dbReference type="InterPro" id="IPR043837">
    <property type="entry name" value="Mtf2-like_C"/>
</dbReference>
<accession>A0A177DBL0</accession>
<feature type="compositionally biased region" description="Basic and acidic residues" evidence="1">
    <location>
        <begin position="476"/>
        <end position="507"/>
    </location>
</feature>
<dbReference type="Pfam" id="PF19189">
    <property type="entry name" value="Mtf2"/>
    <property type="match status" value="1"/>
</dbReference>
<feature type="region of interest" description="Disordered" evidence="1">
    <location>
        <begin position="46"/>
        <end position="77"/>
    </location>
</feature>
<dbReference type="Proteomes" id="UP000077248">
    <property type="component" value="Unassembled WGS sequence"/>
</dbReference>
<keyword evidence="4" id="KW-1185">Reference proteome</keyword>
<protein>
    <recommendedName>
        <fullName evidence="2">Mtf2-like C-terminal domain-containing protein</fullName>
    </recommendedName>
</protein>
<dbReference type="KEGG" id="aalt:CC77DRAFT_1023622"/>
<evidence type="ECO:0000259" key="2">
    <source>
        <dbReference type="Pfam" id="PF19189"/>
    </source>
</evidence>
<organism evidence="3 4">
    <name type="scientific">Alternaria alternata</name>
    <name type="common">Alternaria rot fungus</name>
    <name type="synonym">Torula alternata</name>
    <dbReference type="NCBI Taxonomy" id="5599"/>
    <lineage>
        <taxon>Eukaryota</taxon>
        <taxon>Fungi</taxon>
        <taxon>Dikarya</taxon>
        <taxon>Ascomycota</taxon>
        <taxon>Pezizomycotina</taxon>
        <taxon>Dothideomycetes</taxon>
        <taxon>Pleosporomycetidae</taxon>
        <taxon>Pleosporales</taxon>
        <taxon>Pleosporineae</taxon>
        <taxon>Pleosporaceae</taxon>
        <taxon>Alternaria</taxon>
        <taxon>Alternaria sect. Alternaria</taxon>
        <taxon>Alternaria alternata complex</taxon>
    </lineage>
</organism>
<dbReference type="GeneID" id="29111291"/>
<reference evidence="3 4" key="1">
    <citation type="submission" date="2016-05" db="EMBL/GenBank/DDBJ databases">
        <title>Comparative analysis of secretome profiles of manganese(II)-oxidizing ascomycete fungi.</title>
        <authorList>
            <consortium name="DOE Joint Genome Institute"/>
            <person name="Zeiner C.A."/>
            <person name="Purvine S.O."/>
            <person name="Zink E.M."/>
            <person name="Wu S."/>
            <person name="Pasa-Tolic L."/>
            <person name="Chaput D.L."/>
            <person name="Haridas S."/>
            <person name="Grigoriev I.V."/>
            <person name="Santelli C.M."/>
            <person name="Hansel C.M."/>
        </authorList>
    </citation>
    <scope>NUCLEOTIDE SEQUENCE [LARGE SCALE GENOMIC DNA]</scope>
    <source>
        <strain evidence="3 4">SRC1lrK2f</strain>
    </source>
</reference>
<dbReference type="STRING" id="5599.A0A177DBL0"/>
<feature type="compositionally biased region" description="Acidic residues" evidence="1">
    <location>
        <begin position="56"/>
        <end position="65"/>
    </location>
</feature>
<evidence type="ECO:0000313" key="4">
    <source>
        <dbReference type="Proteomes" id="UP000077248"/>
    </source>
</evidence>
<evidence type="ECO:0000256" key="1">
    <source>
        <dbReference type="SAM" id="MobiDB-lite"/>
    </source>
</evidence>
<feature type="domain" description="Mtf2-like C-terminal" evidence="2">
    <location>
        <begin position="190"/>
        <end position="370"/>
    </location>
</feature>
<feature type="compositionally biased region" description="Basic and acidic residues" evidence="1">
    <location>
        <begin position="412"/>
        <end position="423"/>
    </location>
</feature>
<feature type="compositionally biased region" description="Low complexity" evidence="1">
    <location>
        <begin position="454"/>
        <end position="472"/>
    </location>
</feature>
<dbReference type="OMA" id="GPLYPAY"/>
<dbReference type="GO" id="GO:0005739">
    <property type="term" value="C:mitochondrion"/>
    <property type="evidence" value="ECO:0007669"/>
    <property type="project" value="InterPro"/>
</dbReference>
<feature type="region of interest" description="Disordered" evidence="1">
    <location>
        <begin position="405"/>
        <end position="515"/>
    </location>
</feature>
<feature type="region of interest" description="Disordered" evidence="1">
    <location>
        <begin position="231"/>
        <end position="255"/>
    </location>
</feature>
<feature type="compositionally biased region" description="Polar residues" evidence="1">
    <location>
        <begin position="431"/>
        <end position="441"/>
    </location>
</feature>
<name>A0A177DBL0_ALTAL</name>
<dbReference type="PANTHER" id="PTHR39468:SF1">
    <property type="entry name" value="MTF2-LIKE C-TERMINAL DOMAIN-CONTAINING PROTEIN"/>
    <property type="match status" value="1"/>
</dbReference>
<feature type="region of interest" description="Disordered" evidence="1">
    <location>
        <begin position="142"/>
        <end position="167"/>
    </location>
</feature>
<dbReference type="EMBL" id="KV441488">
    <property type="protein sequence ID" value="OAG16856.1"/>
    <property type="molecule type" value="Genomic_DNA"/>
</dbReference>
<proteinExistence type="predicted"/>
<feature type="compositionally biased region" description="Polar residues" evidence="1">
    <location>
        <begin position="147"/>
        <end position="163"/>
    </location>
</feature>
<dbReference type="RefSeq" id="XP_018382277.1">
    <property type="nucleotide sequence ID" value="XM_018525697.1"/>
</dbReference>
<sequence length="515" mass="57670">MSICSNSARALSRSRLPATKTLLPFLYQTPTIQQWQAATRSIARRNITSPSRPYDTEDVPFEDESLPPAIDQEPPRKTTITNTERAAFQKLYRKFNTEGRQQKEKDHVVELDQIADEYYEDDEDNSKPSLDEVFDQVLKGEPRTRASRTVLQRSKTRPQSAKENTPHAELAKVRVGKRKGTNVDAAKFKEMRLAERERIDALIRNASTDRALWKTLEREVFNKVRELDLDNASNGGIKGSAPKPKGGPKPGPPSTDARILFQNYPHHLITAISTLRTDFPSSPLPFSVLPTIKRLGRSSHALGATTTLYKHLIRAAWIQQSSYTAINTLLTEMDDNAIEFDTDILGLLDAIIKEHNQARRAELGKEMSLVYGMEMFVNGLQKLATWRDTIAQRLGIKGAEKRTNSTLARRMLPPEKRAWRDTESQGGAADTQRSGAHSEQITLEDIPLVEEVNSEAGGTSAATASAENGEGTISLEQRDPASEDNDEHSRIGDEHSRIGDEHTEHDHNKRAKVLL</sequence>
<dbReference type="AlphaFoldDB" id="A0A177DBL0"/>
<evidence type="ECO:0000313" key="3">
    <source>
        <dbReference type="EMBL" id="OAG16856.1"/>
    </source>
</evidence>
<dbReference type="PANTHER" id="PTHR39468">
    <property type="entry name" value="CHROMOSOME 7, WHOLE GENOME SHOTGUN SEQUENCE"/>
    <property type="match status" value="1"/>
</dbReference>
<dbReference type="VEuPathDB" id="FungiDB:CC77DRAFT_1023622"/>
<gene>
    <name evidence="3" type="ORF">CC77DRAFT_1023622</name>
</gene>
<dbReference type="InterPro" id="IPR040009">
    <property type="entry name" value="Mtf2/C5D6.12-like"/>
</dbReference>